<evidence type="ECO:0000313" key="1">
    <source>
        <dbReference type="EMBL" id="PYC83197.1"/>
    </source>
</evidence>
<reference evidence="1 2" key="1">
    <citation type="submission" date="2018-03" db="EMBL/GenBank/DDBJ databases">
        <title>Bioinformatic expansion and discovery of thiopeptide antibiotics.</title>
        <authorList>
            <person name="Schwalen C.J."/>
            <person name="Hudson G.A."/>
            <person name="Mitchell D.A."/>
        </authorList>
    </citation>
    <scope>NUCLEOTIDE SEQUENCE [LARGE SCALE GENOMIC DNA]</scope>
    <source>
        <strain evidence="1 2">ATCC 21389</strain>
    </source>
</reference>
<dbReference type="PANTHER" id="PTHR48100">
    <property type="entry name" value="BROAD-SPECIFICITY PHOSPHATASE YOR283W-RELATED"/>
    <property type="match status" value="1"/>
</dbReference>
<evidence type="ECO:0000313" key="2">
    <source>
        <dbReference type="Proteomes" id="UP000248039"/>
    </source>
</evidence>
<dbReference type="GO" id="GO:0016791">
    <property type="term" value="F:phosphatase activity"/>
    <property type="evidence" value="ECO:0007669"/>
    <property type="project" value="TreeGrafter"/>
</dbReference>
<dbReference type="AlphaFoldDB" id="A0A2V4NE36"/>
<dbReference type="SUPFAM" id="SSF53254">
    <property type="entry name" value="Phosphoglycerate mutase-like"/>
    <property type="match status" value="1"/>
</dbReference>
<dbReference type="GO" id="GO:0005737">
    <property type="term" value="C:cytoplasm"/>
    <property type="evidence" value="ECO:0007669"/>
    <property type="project" value="TreeGrafter"/>
</dbReference>
<dbReference type="Pfam" id="PF00300">
    <property type="entry name" value="His_Phos_1"/>
    <property type="match status" value="1"/>
</dbReference>
<proteinExistence type="predicted"/>
<dbReference type="SMART" id="SM00855">
    <property type="entry name" value="PGAM"/>
    <property type="match status" value="1"/>
</dbReference>
<dbReference type="CDD" id="cd07067">
    <property type="entry name" value="HP_PGM_like"/>
    <property type="match status" value="1"/>
</dbReference>
<dbReference type="InterPro" id="IPR013078">
    <property type="entry name" value="His_Pase_superF_clade-1"/>
</dbReference>
<name>A0A2V4NE36_9ACTN</name>
<dbReference type="InterPro" id="IPR029033">
    <property type="entry name" value="His_PPase_superfam"/>
</dbReference>
<accession>A0A2V4NE36</accession>
<dbReference type="InterPro" id="IPR050275">
    <property type="entry name" value="PGM_Phosphatase"/>
</dbReference>
<dbReference type="Proteomes" id="UP000248039">
    <property type="component" value="Unassembled WGS sequence"/>
</dbReference>
<dbReference type="OrthoDB" id="9793115at2"/>
<gene>
    <name evidence="1" type="ORF">C7C46_09345</name>
</gene>
<dbReference type="Gene3D" id="3.40.50.1240">
    <property type="entry name" value="Phosphoglycerate mutase-like"/>
    <property type="match status" value="1"/>
</dbReference>
<dbReference type="PANTHER" id="PTHR48100:SF1">
    <property type="entry name" value="HISTIDINE PHOSPHATASE FAMILY PROTEIN-RELATED"/>
    <property type="match status" value="1"/>
</dbReference>
<organism evidence="1 2">
    <name type="scientific">Streptomyces tateyamensis</name>
    <dbReference type="NCBI Taxonomy" id="565073"/>
    <lineage>
        <taxon>Bacteria</taxon>
        <taxon>Bacillati</taxon>
        <taxon>Actinomycetota</taxon>
        <taxon>Actinomycetes</taxon>
        <taxon>Kitasatosporales</taxon>
        <taxon>Streptomycetaceae</taxon>
        <taxon>Streptomyces</taxon>
    </lineage>
</organism>
<keyword evidence="2" id="KW-1185">Reference proteome</keyword>
<protein>
    <submittedName>
        <fullName evidence="1">Histidine phosphatase family protein</fullName>
    </submittedName>
</protein>
<comment type="caution">
    <text evidence="1">The sequence shown here is derived from an EMBL/GenBank/DDBJ whole genome shotgun (WGS) entry which is preliminary data.</text>
</comment>
<sequence length="195" mass="20748">MWCLRHGESQNVTDNIAGSVPSAALTERGHEQAALAARTLVGERIGAVYSSTALRARQTAQMLATAAGVEVHALPDLVEVGIGRHEGSNDPAVRRQTADVLRSWVVDNDLAQQVADGETGFAVTARMGRVFQVIAEQHRGETVAVVGHVASLTVALGQLCTLGAAVWGTPLPHAQPFLIEWDGSTWRCPSWPEAN</sequence>
<dbReference type="EMBL" id="PYBW01000029">
    <property type="protein sequence ID" value="PYC83197.1"/>
    <property type="molecule type" value="Genomic_DNA"/>
</dbReference>